<proteinExistence type="predicted"/>
<gene>
    <name evidence="2" type="ORF">AB205_0090890</name>
</gene>
<evidence type="ECO:0008006" key="4">
    <source>
        <dbReference type="Google" id="ProtNLM"/>
    </source>
</evidence>
<dbReference type="EMBL" id="KV990842">
    <property type="protein sequence ID" value="PIO14588.1"/>
    <property type="molecule type" value="Genomic_DNA"/>
</dbReference>
<feature type="region of interest" description="Disordered" evidence="1">
    <location>
        <begin position="72"/>
        <end position="99"/>
    </location>
</feature>
<evidence type="ECO:0000313" key="2">
    <source>
        <dbReference type="EMBL" id="PIO14588.1"/>
    </source>
</evidence>
<accession>A0A2G9QG46</accession>
<dbReference type="AlphaFoldDB" id="A0A2G9QG46"/>
<dbReference type="OrthoDB" id="192887at2759"/>
<dbReference type="Proteomes" id="UP000228934">
    <property type="component" value="Unassembled WGS sequence"/>
</dbReference>
<sequence>MLDAKRISAKDALAHPYLEEGRLRYHTCMCHCCYSVSSGRVYTADFEPTATDRFDDSYEKSLTSVWQVKGPRRGIPQKFPRKRKDEQNPPRALDIGDEV</sequence>
<protein>
    <recommendedName>
        <fullName evidence="4">Protein kinase domain-containing protein</fullName>
    </recommendedName>
</protein>
<reference evidence="3" key="1">
    <citation type="journal article" date="2017" name="Nat. Commun.">
        <title>The North American bullfrog draft genome provides insight into hormonal regulation of long noncoding RNA.</title>
        <authorList>
            <person name="Hammond S.A."/>
            <person name="Warren R.L."/>
            <person name="Vandervalk B.P."/>
            <person name="Kucuk E."/>
            <person name="Khan H."/>
            <person name="Gibb E.A."/>
            <person name="Pandoh P."/>
            <person name="Kirk H."/>
            <person name="Zhao Y."/>
            <person name="Jones M."/>
            <person name="Mungall A.J."/>
            <person name="Coope R."/>
            <person name="Pleasance S."/>
            <person name="Moore R.A."/>
            <person name="Holt R.A."/>
            <person name="Round J.M."/>
            <person name="Ohora S."/>
            <person name="Walle B.V."/>
            <person name="Veldhoen N."/>
            <person name="Helbing C.C."/>
            <person name="Birol I."/>
        </authorList>
    </citation>
    <scope>NUCLEOTIDE SEQUENCE [LARGE SCALE GENOMIC DNA]</scope>
</reference>
<keyword evidence="3" id="KW-1185">Reference proteome</keyword>
<evidence type="ECO:0000313" key="3">
    <source>
        <dbReference type="Proteomes" id="UP000228934"/>
    </source>
</evidence>
<evidence type="ECO:0000256" key="1">
    <source>
        <dbReference type="SAM" id="MobiDB-lite"/>
    </source>
</evidence>
<name>A0A2G9QG46_AQUCT</name>
<organism evidence="2 3">
    <name type="scientific">Aquarana catesbeiana</name>
    <name type="common">American bullfrog</name>
    <name type="synonym">Rana catesbeiana</name>
    <dbReference type="NCBI Taxonomy" id="8400"/>
    <lineage>
        <taxon>Eukaryota</taxon>
        <taxon>Metazoa</taxon>
        <taxon>Chordata</taxon>
        <taxon>Craniata</taxon>
        <taxon>Vertebrata</taxon>
        <taxon>Euteleostomi</taxon>
        <taxon>Amphibia</taxon>
        <taxon>Batrachia</taxon>
        <taxon>Anura</taxon>
        <taxon>Neobatrachia</taxon>
        <taxon>Ranoidea</taxon>
        <taxon>Ranidae</taxon>
        <taxon>Aquarana</taxon>
    </lineage>
</organism>